<evidence type="ECO:0000256" key="3">
    <source>
        <dbReference type="ARBA" id="ARBA00022519"/>
    </source>
</evidence>
<evidence type="ECO:0000256" key="1">
    <source>
        <dbReference type="ARBA" id="ARBA00004533"/>
    </source>
</evidence>
<keyword evidence="5" id="KW-0472">Membrane</keyword>
<keyword evidence="4 7" id="KW-0808">Transferase</keyword>
<dbReference type="KEGG" id="nao:Y958_11250"/>
<evidence type="ECO:0000256" key="2">
    <source>
        <dbReference type="ARBA" id="ARBA00022475"/>
    </source>
</evidence>
<dbReference type="PANTHER" id="PTHR30606">
    <property type="entry name" value="LIPID A BIOSYNTHESIS LAUROYL ACYLTRANSFERASE"/>
    <property type="match status" value="1"/>
</dbReference>
<comment type="subcellular location">
    <subcellularLocation>
        <location evidence="1">Cell inner membrane</location>
    </subcellularLocation>
</comment>
<evidence type="ECO:0000256" key="4">
    <source>
        <dbReference type="ARBA" id="ARBA00022679"/>
    </source>
</evidence>
<dbReference type="CDD" id="cd07984">
    <property type="entry name" value="LPLAT_LABLAT-like"/>
    <property type="match status" value="1"/>
</dbReference>
<keyword evidence="8" id="KW-1185">Reference proteome</keyword>
<protein>
    <submittedName>
        <fullName evidence="7">Lauroyl acyltransferase</fullName>
    </submittedName>
</protein>
<dbReference type="GO" id="GO:0009247">
    <property type="term" value="P:glycolipid biosynthetic process"/>
    <property type="evidence" value="ECO:0007669"/>
    <property type="project" value="UniProtKB-ARBA"/>
</dbReference>
<organism evidence="7 8">
    <name type="scientific">Nitrospirillum viridazoti CBAmc</name>
    <dbReference type="NCBI Taxonomy" id="1441467"/>
    <lineage>
        <taxon>Bacteria</taxon>
        <taxon>Pseudomonadati</taxon>
        <taxon>Pseudomonadota</taxon>
        <taxon>Alphaproteobacteria</taxon>
        <taxon>Rhodospirillales</taxon>
        <taxon>Azospirillaceae</taxon>
        <taxon>Nitrospirillum</taxon>
        <taxon>Nitrospirillum viridazoti</taxon>
    </lineage>
</organism>
<dbReference type="EMBL" id="CP022110">
    <property type="protein sequence ID" value="ASG21341.1"/>
    <property type="molecule type" value="Genomic_DNA"/>
</dbReference>
<dbReference type="PIRSF" id="PIRSF026649">
    <property type="entry name" value="MsbB"/>
    <property type="match status" value="1"/>
</dbReference>
<dbReference type="AlphaFoldDB" id="A0A248JS84"/>
<dbReference type="GO" id="GO:0005886">
    <property type="term" value="C:plasma membrane"/>
    <property type="evidence" value="ECO:0007669"/>
    <property type="project" value="UniProtKB-SubCell"/>
</dbReference>
<gene>
    <name evidence="7" type="ORF">Y958_11250</name>
</gene>
<dbReference type="InterPro" id="IPR004960">
    <property type="entry name" value="LipA_acyltrans"/>
</dbReference>
<name>A0A248JS84_9PROT</name>
<dbReference type="PANTHER" id="PTHR30606:SF9">
    <property type="entry name" value="LIPID A BIOSYNTHESIS LAUROYLTRANSFERASE"/>
    <property type="match status" value="1"/>
</dbReference>
<keyword evidence="6 7" id="KW-0012">Acyltransferase</keyword>
<dbReference type="GO" id="GO:0016746">
    <property type="term" value="F:acyltransferase activity"/>
    <property type="evidence" value="ECO:0007669"/>
    <property type="project" value="UniProtKB-KW"/>
</dbReference>
<accession>A0A248JS84</accession>
<evidence type="ECO:0000313" key="7">
    <source>
        <dbReference type="EMBL" id="ASG21341.1"/>
    </source>
</evidence>
<proteinExistence type="predicted"/>
<dbReference type="Pfam" id="PF03279">
    <property type="entry name" value="Lip_A_acyltrans"/>
    <property type="match status" value="1"/>
</dbReference>
<keyword evidence="3" id="KW-0997">Cell inner membrane</keyword>
<reference evidence="7 8" key="1">
    <citation type="submission" date="2017-06" db="EMBL/GenBank/DDBJ databases">
        <title>Complete genome sequence of Nitrospirillum amazonense strain CBAmC, an endophytic nitrogen-fixing and plant growth-promoting bacterium, isolated from sugarcane.</title>
        <authorList>
            <person name="Schwab S."/>
            <person name="dos Santos Teixeira K.R."/>
            <person name="Simoes Araujo J.L."/>
            <person name="Soares Vidal M."/>
            <person name="Borges de Freitas H.R."/>
            <person name="Rivello Crivelaro A.L."/>
            <person name="Bueno de Camargo Nunes A."/>
            <person name="dos Santos C.M."/>
            <person name="Palmeira da Silva Rosa D."/>
            <person name="da Silva Padilha D."/>
            <person name="da Silva E."/>
            <person name="Araujo Terra L."/>
            <person name="Soares Mendes V."/>
            <person name="Farinelli L."/>
            <person name="Magalhaes Cruz L."/>
            <person name="Baldani J.I."/>
        </authorList>
    </citation>
    <scope>NUCLEOTIDE SEQUENCE [LARGE SCALE GENOMIC DNA]</scope>
    <source>
        <strain evidence="7 8">CBAmC</strain>
    </source>
</reference>
<keyword evidence="2" id="KW-1003">Cell membrane</keyword>
<sequence length="306" mass="33294">MGTGTGVSMAEHGTQPSSLRYAIEAAGIRALFRLLGLLPADMASDFGGWIGRTLGPRIGGNAKVLRNLERAMPQLDAAGRRRVARESWDNLCRTLAEYPHLKTISREWEQRVELIGAEHVRGLMTDGKPGVILTGHFGNWELVAMTVFKCGATMTAIYRAPNNPSVDKLLAEARGELGTTLVPKGRASAKGILAAMRAGGILGILADQKLNEGIAVPFLGHDAMTGTIAGDVVVRHGAVVVPMRVTRKPRGARFRIEVFPPMDLPAPTGDRPADIRAITVAVNQLLERWVLENPGQWLWTHRRWPK</sequence>
<evidence type="ECO:0000256" key="5">
    <source>
        <dbReference type="ARBA" id="ARBA00023136"/>
    </source>
</evidence>
<dbReference type="Proteomes" id="UP000197153">
    <property type="component" value="Chromosome 1"/>
</dbReference>
<evidence type="ECO:0000313" key="8">
    <source>
        <dbReference type="Proteomes" id="UP000197153"/>
    </source>
</evidence>
<evidence type="ECO:0000256" key="6">
    <source>
        <dbReference type="ARBA" id="ARBA00023315"/>
    </source>
</evidence>